<proteinExistence type="predicted"/>
<dbReference type="GO" id="GO:0016787">
    <property type="term" value="F:hydrolase activity"/>
    <property type="evidence" value="ECO:0007669"/>
    <property type="project" value="UniProtKB-KW"/>
</dbReference>
<evidence type="ECO:0000313" key="3">
    <source>
        <dbReference type="EMBL" id="ORA21002.1"/>
    </source>
</evidence>
<organism evidence="3 4">
    <name type="scientific">Mycobacterium arosiense ATCC BAA-1401 = DSM 45069</name>
    <dbReference type="NCBI Taxonomy" id="1265311"/>
    <lineage>
        <taxon>Bacteria</taxon>
        <taxon>Bacillati</taxon>
        <taxon>Actinomycetota</taxon>
        <taxon>Actinomycetes</taxon>
        <taxon>Mycobacteriales</taxon>
        <taxon>Mycobacteriaceae</taxon>
        <taxon>Mycobacterium</taxon>
        <taxon>Mycobacterium avium complex (MAC)</taxon>
    </lineage>
</organism>
<keyword evidence="4" id="KW-1185">Reference proteome</keyword>
<dbReference type="Proteomes" id="UP000192707">
    <property type="component" value="Unassembled WGS sequence"/>
</dbReference>
<dbReference type="PANTHER" id="PTHR48081">
    <property type="entry name" value="AB HYDROLASE SUPERFAMILY PROTEIN C4A8.06C"/>
    <property type="match status" value="1"/>
</dbReference>
<evidence type="ECO:0000256" key="1">
    <source>
        <dbReference type="ARBA" id="ARBA00022801"/>
    </source>
</evidence>
<dbReference type="InterPro" id="IPR050300">
    <property type="entry name" value="GDXG_lipolytic_enzyme"/>
</dbReference>
<dbReference type="InterPro" id="IPR029058">
    <property type="entry name" value="AB_hydrolase_fold"/>
</dbReference>
<dbReference type="SUPFAM" id="SSF53474">
    <property type="entry name" value="alpha/beta-Hydrolases"/>
    <property type="match status" value="1"/>
</dbReference>
<sequence>MTQTNLARPHGLTRIDPVLRDAAVALGAFEFRAETLAAEREHANLLAAQRAASADTTGVSIDDRSIAGPDGQQLGLRLYRGHAESRAPLVIYAHGGAFVTGNLETDHAHCAELARDGGCLVVSVDYRLAPEHPCPAALDDVEAALRYAVENSEELDADACRIAVMGRDAGAALVAGLTQRMFDQEGPAILMQILHQPMLDSDATPSRREFQRTPGLNGPAVSRAWNHYLGHASANGQHVPAHRANLEGLPPTFVSCSEIDPCRDEAIDYANRLLHAFVHTELHVIAATFNGFDSMVPDWVVSQENRALHALALRRVFAM</sequence>
<dbReference type="AlphaFoldDB" id="A0A1W9ZT85"/>
<name>A0A1W9ZT85_MYCAI</name>
<evidence type="ECO:0000313" key="4">
    <source>
        <dbReference type="Proteomes" id="UP000192707"/>
    </source>
</evidence>
<dbReference type="InterPro" id="IPR013094">
    <property type="entry name" value="AB_hydrolase_3"/>
</dbReference>
<reference evidence="3 4" key="1">
    <citation type="submission" date="2016-12" db="EMBL/GenBank/DDBJ databases">
        <title>The new phylogeny of genus Mycobacterium.</title>
        <authorList>
            <person name="Tortoli E."/>
            <person name="Trovato A."/>
            <person name="Cirillo D.M."/>
        </authorList>
    </citation>
    <scope>NUCLEOTIDE SEQUENCE [LARGE SCALE GENOMIC DNA]</scope>
    <source>
        <strain evidence="3 4">DSM 45069</strain>
    </source>
</reference>
<comment type="caution">
    <text evidence="3">The sequence shown here is derived from an EMBL/GenBank/DDBJ whole genome shotgun (WGS) entry which is preliminary data.</text>
</comment>
<accession>A0A1W9ZT85</accession>
<protein>
    <submittedName>
        <fullName evidence="3">Alpha/beta hydrolase</fullName>
    </submittedName>
</protein>
<dbReference type="EMBL" id="MVHG01000001">
    <property type="protein sequence ID" value="ORA21002.1"/>
    <property type="molecule type" value="Genomic_DNA"/>
</dbReference>
<gene>
    <name evidence="3" type="ORF">BST14_00650</name>
</gene>
<dbReference type="Gene3D" id="3.40.50.1820">
    <property type="entry name" value="alpha/beta hydrolase"/>
    <property type="match status" value="1"/>
</dbReference>
<feature type="domain" description="Alpha/beta hydrolase fold-3" evidence="2">
    <location>
        <begin position="90"/>
        <end position="292"/>
    </location>
</feature>
<dbReference type="RefSeq" id="WP_083062670.1">
    <property type="nucleotide sequence ID" value="NZ_MVHG01000001.1"/>
</dbReference>
<evidence type="ECO:0000259" key="2">
    <source>
        <dbReference type="Pfam" id="PF07859"/>
    </source>
</evidence>
<keyword evidence="1 3" id="KW-0378">Hydrolase</keyword>
<dbReference type="Pfam" id="PF07859">
    <property type="entry name" value="Abhydrolase_3"/>
    <property type="match status" value="1"/>
</dbReference>
<dbReference type="OrthoDB" id="3181909at2"/>
<dbReference type="PANTHER" id="PTHR48081:SF8">
    <property type="entry name" value="ALPHA_BETA HYDROLASE FOLD-3 DOMAIN-CONTAINING PROTEIN-RELATED"/>
    <property type="match status" value="1"/>
</dbReference>